<dbReference type="Proteomes" id="UP000030758">
    <property type="component" value="Unassembled WGS sequence"/>
</dbReference>
<protein>
    <submittedName>
        <fullName evidence="1">Uncharacterized protein</fullName>
    </submittedName>
</protein>
<organism evidence="1 3">
    <name type="scientific">Trichuris suis</name>
    <name type="common">pig whipworm</name>
    <dbReference type="NCBI Taxonomy" id="68888"/>
    <lineage>
        <taxon>Eukaryota</taxon>
        <taxon>Metazoa</taxon>
        <taxon>Ecdysozoa</taxon>
        <taxon>Nematoda</taxon>
        <taxon>Enoplea</taxon>
        <taxon>Dorylaimia</taxon>
        <taxon>Trichinellida</taxon>
        <taxon>Trichuridae</taxon>
        <taxon>Trichuris</taxon>
    </lineage>
</organism>
<gene>
    <name evidence="1" type="ORF">M513_05608</name>
    <name evidence="2" type="ORF">M514_05608</name>
</gene>
<dbReference type="AlphaFoldDB" id="A0A085M8F6"/>
<evidence type="ECO:0000313" key="1">
    <source>
        <dbReference type="EMBL" id="KFD53502.1"/>
    </source>
</evidence>
<accession>A0A085M8F6</accession>
<proteinExistence type="predicted"/>
<dbReference type="EMBL" id="KL363216">
    <property type="protein sequence ID" value="KFD53502.1"/>
    <property type="molecule type" value="Genomic_DNA"/>
</dbReference>
<keyword evidence="3" id="KW-1185">Reference proteome</keyword>
<dbReference type="Proteomes" id="UP000030764">
    <property type="component" value="Unassembled WGS sequence"/>
</dbReference>
<name>A0A085M8F6_9BILA</name>
<dbReference type="EMBL" id="KL367480">
    <property type="protein sequence ID" value="KFD71827.1"/>
    <property type="molecule type" value="Genomic_DNA"/>
</dbReference>
<evidence type="ECO:0000313" key="2">
    <source>
        <dbReference type="EMBL" id="KFD71827.1"/>
    </source>
</evidence>
<evidence type="ECO:0000313" key="3">
    <source>
        <dbReference type="Proteomes" id="UP000030764"/>
    </source>
</evidence>
<sequence>MFPANRQLRICLICQKVFSNEAVKASRSEEHFTRSHRDKLSRDIWHISVSYSRTAPVAENCRAFEPKLDRDDLLASYRLALMTAKPGKPHNIGEDLILPAAAEILETVLHQLTQSSAKYSLADRRAAERKTGHLLAGRVDRPAVERRDQAQNSDGLCPLGVATMMSRSSESPRVTVMVRNRRDGGRGNPGGDFLPIFTPSADRVHPMGLWRSCPCASLPYAMATKSPIVFTPT</sequence>
<reference evidence="1 3" key="1">
    <citation type="journal article" date="2014" name="Nat. Genet.">
        <title>Genome and transcriptome of the porcine whipworm Trichuris suis.</title>
        <authorList>
            <person name="Jex A.R."/>
            <person name="Nejsum P."/>
            <person name="Schwarz E.M."/>
            <person name="Hu L."/>
            <person name="Young N.D."/>
            <person name="Hall R.S."/>
            <person name="Korhonen P.K."/>
            <person name="Liao S."/>
            <person name="Thamsborg S."/>
            <person name="Xia J."/>
            <person name="Xu P."/>
            <person name="Wang S."/>
            <person name="Scheerlinck J.P."/>
            <person name="Hofmann A."/>
            <person name="Sternberg P.W."/>
            <person name="Wang J."/>
            <person name="Gasser R.B."/>
        </authorList>
    </citation>
    <scope>NUCLEOTIDE SEQUENCE [LARGE SCALE GENOMIC DNA]</scope>
    <source>
        <strain evidence="2">DCEP-RM93F</strain>
        <strain evidence="1">DCEP-RM93M</strain>
    </source>
</reference>